<feature type="compositionally biased region" description="Low complexity" evidence="1">
    <location>
        <begin position="364"/>
        <end position="375"/>
    </location>
</feature>
<reference evidence="3" key="1">
    <citation type="submission" date="2023-06" db="EMBL/GenBank/DDBJ databases">
        <title>Genome-scale phylogeny and comparative genomics of the fungal order Sordariales.</title>
        <authorList>
            <consortium name="Lawrence Berkeley National Laboratory"/>
            <person name="Hensen N."/>
            <person name="Bonometti L."/>
            <person name="Westerberg I."/>
            <person name="Brannstrom I.O."/>
            <person name="Guillou S."/>
            <person name="Cros-Aarteil S."/>
            <person name="Calhoun S."/>
            <person name="Haridas S."/>
            <person name="Kuo A."/>
            <person name="Mondo S."/>
            <person name="Pangilinan J."/>
            <person name="Riley R."/>
            <person name="Labutti K."/>
            <person name="Andreopoulos B."/>
            <person name="Lipzen A."/>
            <person name="Chen C."/>
            <person name="Yanf M."/>
            <person name="Daum C."/>
            <person name="Ng V."/>
            <person name="Clum A."/>
            <person name="Steindorff A."/>
            <person name="Ohm R."/>
            <person name="Martin F."/>
            <person name="Silar P."/>
            <person name="Natvig D."/>
            <person name="Lalanne C."/>
            <person name="Gautier V."/>
            <person name="Ament-Velasquez S.L."/>
            <person name="Kruys A."/>
            <person name="Hutchinson M.I."/>
            <person name="Powell A.J."/>
            <person name="Barry K."/>
            <person name="Miller A.N."/>
            <person name="Grigoriev I.V."/>
            <person name="Debuchy R."/>
            <person name="Gladieux P."/>
            <person name="Thoren M.H."/>
            <person name="Johannesson H."/>
        </authorList>
    </citation>
    <scope>NUCLEOTIDE SEQUENCE</scope>
    <source>
        <strain evidence="3">8032-3</strain>
    </source>
</reference>
<accession>A0AAJ0FI81</accession>
<evidence type="ECO:0000256" key="1">
    <source>
        <dbReference type="SAM" id="MobiDB-lite"/>
    </source>
</evidence>
<gene>
    <name evidence="3" type="ORF">QBC33DRAFT_557978</name>
</gene>
<feature type="compositionally biased region" description="Polar residues" evidence="1">
    <location>
        <begin position="239"/>
        <end position="252"/>
    </location>
</feature>
<feature type="compositionally biased region" description="Low complexity" evidence="1">
    <location>
        <begin position="227"/>
        <end position="238"/>
    </location>
</feature>
<feature type="compositionally biased region" description="Polar residues" evidence="1">
    <location>
        <begin position="14"/>
        <end position="24"/>
    </location>
</feature>
<dbReference type="RefSeq" id="XP_060284735.1">
    <property type="nucleotide sequence ID" value="XM_060429849.1"/>
</dbReference>
<evidence type="ECO:0008006" key="5">
    <source>
        <dbReference type="Google" id="ProtNLM"/>
    </source>
</evidence>
<sequence length="919" mass="98440">MSAQPNRNRPAPLNQRSQSQNNTLAIRVVPYTPPRIQPDGLAAGQQPSPLRHATGGSYGVCDDDQPSNGENASRAREGGGGKERHANPPGFALSSASSPALPLVGPDDEGVSGSSDDALRPLPSPVLVSPSELGRRTTTDPALHNPLPHPRPLSRNRNFVAIHSDKTFSLVPRGTQSNSPRRSVISPPLSYSSRGSSSNDRPSIGTWSEGRPSSPLTSTSATIPDRSLSPSSPSPSSSTTQLAEDPITSSPWNYRMLGGLRKVPKTPDLKQKTKRRPTSPTSDSPLSPLPEIPTSSQEIDTASRSVVPRPSFASTQTRSTTSETTNYKVYGHSPAPISSDSLDPPSSNNSNYEILGESSPPAPLSSSPPGSSDSSNENYVLHGDPSPSPSQSLVAVTRKPRPTYSQESLIVPPLRPAKKISYEDFGYYKQRSRAKLRARAGSVKTITSIKSISSVISQEAAQSFLAAPILLNLQGASSSHSTPGDSITQLQTKDSWEALPPAVGSSDGQSSSPSPSISPPQRIQMIQSHPHLWSSQLSTVMSESDPESSHGHSRSASYNSTGHVAGHRRRSSAGWGGSMHSRQPQSMSSASPTPLDEGPEDAGSISQSGSIERPHPAYARAGPSGLRMVRDQDEHGDGLADLREMSQHPSRFGLSGFFGSSDSSGRNIHSSGSSRANSLNSGLIPAWARVYYGSGERRFLGPSSASASDAGDSRPGSSGFHTGGSPNTDHFPLPIYTSRRRANHVVPPADHRPFSDSAEMDITTVPHEDYGIFRTLKRKTSSIWSPHLRADRRAGGYSVWDPPSVSWSADNGLLGKRNVQVVLFIIGFIFPFAWIIAAFLPLPPNPKHQMLEASQTQSRFGPVDYTHQLRLMGETRYESARWWRNLNRVMSVMGLVIIGAIAALVVLGLQQGWALRTST</sequence>
<feature type="region of interest" description="Disordered" evidence="1">
    <location>
        <begin position="1"/>
        <end position="410"/>
    </location>
</feature>
<protein>
    <recommendedName>
        <fullName evidence="5">Serine-rich protein</fullName>
    </recommendedName>
</protein>
<evidence type="ECO:0000256" key="2">
    <source>
        <dbReference type="SAM" id="Phobius"/>
    </source>
</evidence>
<dbReference type="EMBL" id="MU839005">
    <property type="protein sequence ID" value="KAK1768522.1"/>
    <property type="molecule type" value="Genomic_DNA"/>
</dbReference>
<feature type="compositionally biased region" description="Low complexity" evidence="1">
    <location>
        <begin position="701"/>
        <end position="719"/>
    </location>
</feature>
<dbReference type="Proteomes" id="UP001244011">
    <property type="component" value="Unassembled WGS sequence"/>
</dbReference>
<keyword evidence="2" id="KW-1133">Transmembrane helix</keyword>
<comment type="caution">
    <text evidence="3">The sequence shown here is derived from an EMBL/GenBank/DDBJ whole genome shotgun (WGS) entry which is preliminary data.</text>
</comment>
<dbReference type="GeneID" id="85313036"/>
<feature type="compositionally biased region" description="Low complexity" evidence="1">
    <location>
        <begin position="314"/>
        <end position="325"/>
    </location>
</feature>
<feature type="compositionally biased region" description="Basic and acidic residues" evidence="1">
    <location>
        <begin position="73"/>
        <end position="86"/>
    </location>
</feature>
<name>A0AAJ0FI81_9PEZI</name>
<feature type="compositionally biased region" description="Polar residues" evidence="1">
    <location>
        <begin position="580"/>
        <end position="592"/>
    </location>
</feature>
<feature type="compositionally biased region" description="Low complexity" evidence="1">
    <location>
        <begin position="186"/>
        <end position="203"/>
    </location>
</feature>
<feature type="region of interest" description="Disordered" evidence="1">
    <location>
        <begin position="653"/>
        <end position="679"/>
    </location>
</feature>
<evidence type="ECO:0000313" key="4">
    <source>
        <dbReference type="Proteomes" id="UP001244011"/>
    </source>
</evidence>
<feature type="region of interest" description="Disordered" evidence="1">
    <location>
        <begin position="498"/>
        <end position="521"/>
    </location>
</feature>
<keyword evidence="2" id="KW-0472">Membrane</keyword>
<keyword evidence="2" id="KW-0812">Transmembrane</keyword>
<organism evidence="3 4">
    <name type="scientific">Phialemonium atrogriseum</name>
    <dbReference type="NCBI Taxonomy" id="1093897"/>
    <lineage>
        <taxon>Eukaryota</taxon>
        <taxon>Fungi</taxon>
        <taxon>Dikarya</taxon>
        <taxon>Ascomycota</taxon>
        <taxon>Pezizomycotina</taxon>
        <taxon>Sordariomycetes</taxon>
        <taxon>Sordariomycetidae</taxon>
        <taxon>Cephalothecales</taxon>
        <taxon>Cephalothecaceae</taxon>
        <taxon>Phialemonium</taxon>
    </lineage>
</organism>
<feature type="compositionally biased region" description="Low complexity" evidence="1">
    <location>
        <begin position="505"/>
        <end position="521"/>
    </location>
</feature>
<evidence type="ECO:0000313" key="3">
    <source>
        <dbReference type="EMBL" id="KAK1768522.1"/>
    </source>
</evidence>
<feature type="transmembrane region" description="Helical" evidence="2">
    <location>
        <begin position="821"/>
        <end position="842"/>
    </location>
</feature>
<feature type="region of interest" description="Disordered" evidence="1">
    <location>
        <begin position="701"/>
        <end position="734"/>
    </location>
</feature>
<keyword evidence="4" id="KW-1185">Reference proteome</keyword>
<feature type="compositionally biased region" description="Low complexity" evidence="1">
    <location>
        <begin position="333"/>
        <end position="351"/>
    </location>
</feature>
<feature type="compositionally biased region" description="Low complexity" evidence="1">
    <location>
        <begin position="92"/>
        <end position="103"/>
    </location>
</feature>
<feature type="transmembrane region" description="Helical" evidence="2">
    <location>
        <begin position="889"/>
        <end position="909"/>
    </location>
</feature>
<feature type="compositionally biased region" description="Polar residues" evidence="1">
    <location>
        <begin position="293"/>
        <end position="304"/>
    </location>
</feature>
<feature type="region of interest" description="Disordered" evidence="1">
    <location>
        <begin position="538"/>
        <end position="631"/>
    </location>
</feature>
<dbReference type="AlphaFoldDB" id="A0AAJ0FI81"/>
<proteinExistence type="predicted"/>